<dbReference type="EMBL" id="JAHLPM010000002">
    <property type="protein sequence ID" value="MBU5436911.1"/>
    <property type="molecule type" value="Genomic_DNA"/>
</dbReference>
<evidence type="ECO:0000256" key="3">
    <source>
        <dbReference type="ARBA" id="ARBA00022597"/>
    </source>
</evidence>
<dbReference type="PANTHER" id="PTHR34581">
    <property type="entry name" value="PTS SYSTEM N,N'-DIACETYLCHITOBIOSE-SPECIFIC EIIB COMPONENT"/>
    <property type="match status" value="1"/>
</dbReference>
<gene>
    <name evidence="7" type="ORF">KQI42_02755</name>
</gene>
<dbReference type="Proteomes" id="UP000749471">
    <property type="component" value="Unassembled WGS sequence"/>
</dbReference>
<dbReference type="RefSeq" id="WP_216516508.1">
    <property type="nucleotide sequence ID" value="NZ_JAHLPM010000002.1"/>
</dbReference>
<dbReference type="InterPro" id="IPR051819">
    <property type="entry name" value="PTS_sugar-specific_EIIB"/>
</dbReference>
<reference evidence="7 8" key="1">
    <citation type="submission" date="2021-06" db="EMBL/GenBank/DDBJ databases">
        <authorList>
            <person name="Sun Q."/>
            <person name="Li D."/>
        </authorList>
    </citation>
    <scope>NUCLEOTIDE SEQUENCE [LARGE SCALE GENOMIC DNA]</scope>
    <source>
        <strain evidence="7 8">MSJ-40</strain>
    </source>
</reference>
<dbReference type="CDD" id="cd05564">
    <property type="entry name" value="PTS_IIB_chitobiose_lichenan"/>
    <property type="match status" value="1"/>
</dbReference>
<keyword evidence="3 7" id="KW-0762">Sugar transport</keyword>
<proteinExistence type="predicted"/>
<evidence type="ECO:0000256" key="4">
    <source>
        <dbReference type="ARBA" id="ARBA00022683"/>
    </source>
</evidence>
<feature type="domain" description="PTS EIIB type-3" evidence="6">
    <location>
        <begin position="1"/>
        <end position="108"/>
    </location>
</feature>
<organism evidence="7 8">
    <name type="scientific">Tissierella simiarum</name>
    <dbReference type="NCBI Taxonomy" id="2841534"/>
    <lineage>
        <taxon>Bacteria</taxon>
        <taxon>Bacillati</taxon>
        <taxon>Bacillota</taxon>
        <taxon>Tissierellia</taxon>
        <taxon>Tissierellales</taxon>
        <taxon>Tissierellaceae</taxon>
        <taxon>Tissierella</taxon>
    </lineage>
</organism>
<dbReference type="InterPro" id="IPR013012">
    <property type="entry name" value="PTS_EIIB_3"/>
</dbReference>
<evidence type="ECO:0000256" key="1">
    <source>
        <dbReference type="ARBA" id="ARBA00022448"/>
    </source>
</evidence>
<sequence length="109" mass="12512">MRKIYLFCDAGMSTSLLVKKMQDVAEKHNLSVKIEAFPFVKAHAIITEERPDCILLGPQVRFLLNEMQEKYKDLGMPIEVINPVDYGVMNGENVLKFAIKLIKENEKNK</sequence>
<evidence type="ECO:0000256" key="2">
    <source>
        <dbReference type="ARBA" id="ARBA00022553"/>
    </source>
</evidence>
<dbReference type="PANTHER" id="PTHR34581:SF2">
    <property type="entry name" value="PTS SYSTEM N,N'-DIACETYLCHITOBIOSE-SPECIFIC EIIB COMPONENT"/>
    <property type="match status" value="1"/>
</dbReference>
<feature type="modified residue" description="Phosphocysteine; by EIIA" evidence="5">
    <location>
        <position position="8"/>
    </location>
</feature>
<comment type="caution">
    <text evidence="7">The sequence shown here is derived from an EMBL/GenBank/DDBJ whole genome shotgun (WGS) entry which is preliminary data.</text>
</comment>
<dbReference type="Pfam" id="PF02302">
    <property type="entry name" value="PTS_IIB"/>
    <property type="match status" value="1"/>
</dbReference>
<protein>
    <submittedName>
        <fullName evidence="7">PTS sugar transporter subunit IIB</fullName>
    </submittedName>
</protein>
<keyword evidence="1" id="KW-0813">Transport</keyword>
<keyword evidence="2" id="KW-0597">Phosphoprotein</keyword>
<evidence type="ECO:0000313" key="7">
    <source>
        <dbReference type="EMBL" id="MBU5436911.1"/>
    </source>
</evidence>
<name>A0ABS6E2V6_9FIRM</name>
<evidence type="ECO:0000256" key="5">
    <source>
        <dbReference type="PROSITE-ProRule" id="PRU00423"/>
    </source>
</evidence>
<keyword evidence="4" id="KW-0598">Phosphotransferase system</keyword>
<keyword evidence="8" id="KW-1185">Reference proteome</keyword>
<evidence type="ECO:0000313" key="8">
    <source>
        <dbReference type="Proteomes" id="UP000749471"/>
    </source>
</evidence>
<dbReference type="PROSITE" id="PS51100">
    <property type="entry name" value="PTS_EIIB_TYPE_3"/>
    <property type="match status" value="1"/>
</dbReference>
<accession>A0ABS6E2V6</accession>
<dbReference type="InterPro" id="IPR003501">
    <property type="entry name" value="PTS_EIIB_2/3"/>
</dbReference>
<evidence type="ECO:0000259" key="6">
    <source>
        <dbReference type="PROSITE" id="PS51100"/>
    </source>
</evidence>